<reference evidence="2" key="1">
    <citation type="journal article" date="2022" name="Nat. Commun.">
        <title>Chromosome evolution and the genetic basis of agronomically important traits in greater yam.</title>
        <authorList>
            <person name="Bredeson J.V."/>
            <person name="Lyons J.B."/>
            <person name="Oniyinde I.O."/>
            <person name="Okereke N.R."/>
            <person name="Kolade O."/>
            <person name="Nnabue I."/>
            <person name="Nwadili C.O."/>
            <person name="Hribova E."/>
            <person name="Parker M."/>
            <person name="Nwogha J."/>
            <person name="Shu S."/>
            <person name="Carlson J."/>
            <person name="Kariba R."/>
            <person name="Muthemba S."/>
            <person name="Knop K."/>
            <person name="Barton G.J."/>
            <person name="Sherwood A.V."/>
            <person name="Lopez-Montes A."/>
            <person name="Asiedu R."/>
            <person name="Jamnadass R."/>
            <person name="Muchugi A."/>
            <person name="Goodstein D."/>
            <person name="Egesi C.N."/>
            <person name="Featherston J."/>
            <person name="Asfaw A."/>
            <person name="Simpson G.G."/>
            <person name="Dolezel J."/>
            <person name="Hendre P.S."/>
            <person name="Van Deynze A."/>
            <person name="Kumar P.L."/>
            <person name="Obidiegwu J.E."/>
            <person name="Bhattacharjee R."/>
            <person name="Rokhsar D.S."/>
        </authorList>
    </citation>
    <scope>NUCLEOTIDE SEQUENCE [LARGE SCALE GENOMIC DNA]</scope>
    <source>
        <strain evidence="2">cv. TDa95/00328</strain>
    </source>
</reference>
<evidence type="ECO:0000313" key="1">
    <source>
        <dbReference type="EMBL" id="KAH7678747.1"/>
    </source>
</evidence>
<dbReference type="Proteomes" id="UP000827976">
    <property type="component" value="Chromosome 6"/>
</dbReference>
<sequence length="31" mass="3425">MLVSPWPPTVMLLTNKGVWSLSTTSKKSTSF</sequence>
<gene>
    <name evidence="1" type="ORF">IHE45_06G017500</name>
</gene>
<organism evidence="1 2">
    <name type="scientific">Dioscorea alata</name>
    <name type="common">Purple yam</name>
    <dbReference type="NCBI Taxonomy" id="55571"/>
    <lineage>
        <taxon>Eukaryota</taxon>
        <taxon>Viridiplantae</taxon>
        <taxon>Streptophyta</taxon>
        <taxon>Embryophyta</taxon>
        <taxon>Tracheophyta</taxon>
        <taxon>Spermatophyta</taxon>
        <taxon>Magnoliopsida</taxon>
        <taxon>Liliopsida</taxon>
        <taxon>Dioscoreales</taxon>
        <taxon>Dioscoreaceae</taxon>
        <taxon>Dioscorea</taxon>
    </lineage>
</organism>
<accession>A0ACB7VVN0</accession>
<comment type="caution">
    <text evidence="1">The sequence shown here is derived from an EMBL/GenBank/DDBJ whole genome shotgun (WGS) entry which is preliminary data.</text>
</comment>
<proteinExistence type="predicted"/>
<keyword evidence="2" id="KW-1185">Reference proteome</keyword>
<evidence type="ECO:0000313" key="2">
    <source>
        <dbReference type="Proteomes" id="UP000827976"/>
    </source>
</evidence>
<name>A0ACB7VVN0_DIOAL</name>
<protein>
    <submittedName>
        <fullName evidence="1">Uncharacterized protein</fullName>
    </submittedName>
</protein>
<dbReference type="EMBL" id="CM037016">
    <property type="protein sequence ID" value="KAH7678747.1"/>
    <property type="molecule type" value="Genomic_DNA"/>
</dbReference>